<reference evidence="2" key="1">
    <citation type="submission" date="2021-01" db="EMBL/GenBank/DDBJ databases">
        <authorList>
            <person name="Corre E."/>
            <person name="Pelletier E."/>
            <person name="Niang G."/>
            <person name="Scheremetjew M."/>
            <person name="Finn R."/>
            <person name="Kale V."/>
            <person name="Holt S."/>
            <person name="Cochrane G."/>
            <person name="Meng A."/>
            <person name="Brown T."/>
            <person name="Cohen L."/>
        </authorList>
    </citation>
    <scope>NUCLEOTIDE SEQUENCE</scope>
    <source>
        <strain evidence="2">CCMP1510</strain>
    </source>
</reference>
<name>A0A7S3K330_9STRA</name>
<protein>
    <recommendedName>
        <fullName evidence="3">DUF4201 domain-containing protein</fullName>
    </recommendedName>
</protein>
<evidence type="ECO:0008006" key="3">
    <source>
        <dbReference type="Google" id="ProtNLM"/>
    </source>
</evidence>
<keyword evidence="1" id="KW-0175">Coiled coil</keyword>
<evidence type="ECO:0000313" key="2">
    <source>
        <dbReference type="EMBL" id="CAE0371106.1"/>
    </source>
</evidence>
<sequence>MLHFGRLVRESIALVEAARQEDTENIDCDASSLGYLFNDTPSAKEEDPISQVHRALESTVRVVEAEEKVYDIQCQRKEILALTAKLCATTKENMDLKIQISVEQAAREGIEKKFSELKAATNVVEQYAYLRYGKKMQASGIPAQRVLRQVFVADEKGFQAQKEAQLLRTRVEDLEAHILALTSKKTLPAQECNTNHLKAALLAAITSGTAASQAIGKANALRAKAELEMARAQAQTTLLRDENSRLLKDKQHTKRSVLKVKKKNENIHSHQFSSIKLQVERLRSRLDHANSKLSNTISAKANLQSQLKAQRVQLKAFAADFATLRRTLLRPYPATADYQAIIDKLSQLEARLRHRSSSLPSTLLFSEDFDDEQNKKKREIIKTPHHHSSPLTRTITPLEDITPFIDH</sequence>
<accession>A0A7S3K330</accession>
<dbReference type="EMBL" id="HBIJ01017955">
    <property type="protein sequence ID" value="CAE0371106.1"/>
    <property type="molecule type" value="Transcribed_RNA"/>
</dbReference>
<proteinExistence type="predicted"/>
<feature type="coiled-coil region" evidence="1">
    <location>
        <begin position="215"/>
        <end position="242"/>
    </location>
</feature>
<gene>
    <name evidence="2" type="ORF">ALAG00032_LOCUS11888</name>
</gene>
<dbReference type="AlphaFoldDB" id="A0A7S3K330"/>
<evidence type="ECO:0000256" key="1">
    <source>
        <dbReference type="SAM" id="Coils"/>
    </source>
</evidence>
<organism evidence="2">
    <name type="scientific">Aureoumbra lagunensis</name>
    <dbReference type="NCBI Taxonomy" id="44058"/>
    <lineage>
        <taxon>Eukaryota</taxon>
        <taxon>Sar</taxon>
        <taxon>Stramenopiles</taxon>
        <taxon>Ochrophyta</taxon>
        <taxon>Pelagophyceae</taxon>
        <taxon>Pelagomonadales</taxon>
        <taxon>Aureoumbra</taxon>
    </lineage>
</organism>